<evidence type="ECO:0000313" key="3">
    <source>
        <dbReference type="Proteomes" id="UP000241629"/>
    </source>
</evidence>
<accession>A0A2P1CKM8</accession>
<gene>
    <name evidence="2" type="ORF">Vid5_gp48</name>
</gene>
<reference evidence="2 3" key="1">
    <citation type="submission" date="2018-02" db="EMBL/GenBank/DDBJ databases">
        <title>Complete genome sequence of Pantoea phage vB_PagS_Vid5.</title>
        <authorList>
            <person name="Truncaite L."/>
            <person name="Simoliunas E."/>
            <person name="Meskys R."/>
        </authorList>
    </citation>
    <scope>NUCLEOTIDE SEQUENCE [LARGE SCALE GENOMIC DNA]</scope>
</reference>
<sequence>MSLALMMAGFSFNAANVEPSDASIVFPAGWYKGQIDQSEMKATRDGKGRYLELRVSLIDGKFNGKKTYIRLNVENANAETREYAFKDLSAICHAIGVMQFEDTQQLHGRPLLVKLKVRPASGDYDASNDVNGFKPVTENIKLCDEAYGAGAAAAPAFGAPGAGAPAPFTPPVAPIQQQAPAQPWAAPQQPAPQQQAPVQAPVQQAPVQQPIQPQAPVEQQAPVQQPWAAPVQQQAPIEQQPVYQQPQQQPVQQQAPQVAQQPAPVQQPQEVQQQPQQPIAQPWAQQVIDPSAAVQQAVPQQQAAPQEPAHPAQAATPPWMQAAAPAAQQ</sequence>
<dbReference type="OrthoDB" id="12401at10239"/>
<dbReference type="Pfam" id="PF05037">
    <property type="entry name" value="DUF669"/>
    <property type="match status" value="1"/>
</dbReference>
<dbReference type="Proteomes" id="UP000241629">
    <property type="component" value="Segment"/>
</dbReference>
<organism evidence="2 3">
    <name type="scientific">Pantoea phage vB_PagS_Vid5</name>
    <dbReference type="NCBI Taxonomy" id="2099652"/>
    <lineage>
        <taxon>Viruses</taxon>
        <taxon>Duplodnaviria</taxon>
        <taxon>Heunggongvirae</taxon>
        <taxon>Uroviricota</taxon>
        <taxon>Caudoviricetes</taxon>
        <taxon>Vidquintavirus</taxon>
        <taxon>Vidquintavirus Vid5</taxon>
    </lineage>
</organism>
<name>A0A2P1CKM8_9CAUD</name>
<keyword evidence="3" id="KW-1185">Reference proteome</keyword>
<dbReference type="InterPro" id="IPR007731">
    <property type="entry name" value="DUF669"/>
</dbReference>
<protein>
    <submittedName>
        <fullName evidence="2">Uncharacterized protein</fullName>
    </submittedName>
</protein>
<feature type="region of interest" description="Disordered" evidence="1">
    <location>
        <begin position="165"/>
        <end position="329"/>
    </location>
</feature>
<evidence type="ECO:0000256" key="1">
    <source>
        <dbReference type="SAM" id="MobiDB-lite"/>
    </source>
</evidence>
<dbReference type="EMBL" id="MG948468">
    <property type="protein sequence ID" value="AVJ51803.1"/>
    <property type="molecule type" value="Genomic_DNA"/>
</dbReference>
<feature type="compositionally biased region" description="Low complexity" evidence="1">
    <location>
        <begin position="174"/>
        <end position="329"/>
    </location>
</feature>
<proteinExistence type="predicted"/>
<evidence type="ECO:0000313" key="2">
    <source>
        <dbReference type="EMBL" id="AVJ51803.1"/>
    </source>
</evidence>